<dbReference type="EMBL" id="CAJNJA010010491">
    <property type="protein sequence ID" value="CAE7258282.1"/>
    <property type="molecule type" value="Genomic_DNA"/>
</dbReference>
<keyword evidence="3" id="KW-1185">Reference proteome</keyword>
<dbReference type="Proteomes" id="UP000601435">
    <property type="component" value="Unassembled WGS sequence"/>
</dbReference>
<organism evidence="2 3">
    <name type="scientific">Symbiodinium necroappetens</name>
    <dbReference type="NCBI Taxonomy" id="1628268"/>
    <lineage>
        <taxon>Eukaryota</taxon>
        <taxon>Sar</taxon>
        <taxon>Alveolata</taxon>
        <taxon>Dinophyceae</taxon>
        <taxon>Suessiales</taxon>
        <taxon>Symbiodiniaceae</taxon>
        <taxon>Symbiodinium</taxon>
    </lineage>
</organism>
<accession>A0A812M4U8</accession>
<feature type="chain" id="PRO_5032815688" description="CPW-WPC domain-containing protein" evidence="1">
    <location>
        <begin position="19"/>
        <end position="100"/>
    </location>
</feature>
<evidence type="ECO:0000313" key="3">
    <source>
        <dbReference type="Proteomes" id="UP000601435"/>
    </source>
</evidence>
<name>A0A812M4U8_9DINO</name>
<sequence length="100" mass="10515">MARLVTVTLACAFLSSGAMRSDSASQETAANATGESIPIIHCCYGGSVASAGKVCKVVNEFMTGDFCKDYDDPSNGRPLRVDWTGGCEHAHHCPELSSSK</sequence>
<gene>
    <name evidence="2" type="ORF">SNEC2469_LOCUS5792</name>
</gene>
<evidence type="ECO:0008006" key="4">
    <source>
        <dbReference type="Google" id="ProtNLM"/>
    </source>
</evidence>
<protein>
    <recommendedName>
        <fullName evidence="4">CPW-WPC domain-containing protein</fullName>
    </recommendedName>
</protein>
<evidence type="ECO:0000256" key="1">
    <source>
        <dbReference type="SAM" id="SignalP"/>
    </source>
</evidence>
<keyword evidence="1" id="KW-0732">Signal</keyword>
<dbReference type="AlphaFoldDB" id="A0A812M4U8"/>
<dbReference type="OrthoDB" id="418132at2759"/>
<comment type="caution">
    <text evidence="2">The sequence shown here is derived from an EMBL/GenBank/DDBJ whole genome shotgun (WGS) entry which is preliminary data.</text>
</comment>
<evidence type="ECO:0000313" key="2">
    <source>
        <dbReference type="EMBL" id="CAE7258282.1"/>
    </source>
</evidence>
<feature type="signal peptide" evidence="1">
    <location>
        <begin position="1"/>
        <end position="18"/>
    </location>
</feature>
<proteinExistence type="predicted"/>
<reference evidence="2" key="1">
    <citation type="submission" date="2021-02" db="EMBL/GenBank/DDBJ databases">
        <authorList>
            <person name="Dougan E. K."/>
            <person name="Rhodes N."/>
            <person name="Thang M."/>
            <person name="Chan C."/>
        </authorList>
    </citation>
    <scope>NUCLEOTIDE SEQUENCE</scope>
</reference>